<gene>
    <name evidence="2" type="ORF">MGAL_10B010011</name>
</gene>
<feature type="compositionally biased region" description="Acidic residues" evidence="1">
    <location>
        <begin position="19"/>
        <end position="36"/>
    </location>
</feature>
<dbReference type="AlphaFoldDB" id="A0A8B6GEG3"/>
<dbReference type="OrthoDB" id="10376641at2759"/>
<reference evidence="2" key="1">
    <citation type="submission" date="2018-11" db="EMBL/GenBank/DDBJ databases">
        <authorList>
            <person name="Alioto T."/>
            <person name="Alioto T."/>
        </authorList>
    </citation>
    <scope>NUCLEOTIDE SEQUENCE</scope>
</reference>
<protein>
    <submittedName>
        <fullName evidence="2">Uncharacterized protein</fullName>
    </submittedName>
</protein>
<accession>A0A8B6GEG3</accession>
<name>A0A8B6GEG3_MYTGA</name>
<evidence type="ECO:0000256" key="1">
    <source>
        <dbReference type="SAM" id="MobiDB-lite"/>
    </source>
</evidence>
<sequence length="271" mass="30983">MCTKNSNGCVKDAHQYSDDSNDEDDDDVNINEYDDVPYEKDMNDNNDTPFIRSEHHLNLAHGLHVKAQQMKDLQGLHETLENMKDSYSTEELTVEETNVSLGVDNSHTGSLPLCKEDIIEGSKGQIEHTTNEDIALETKKECELRPNHDEILMLKFEQNGYHNAENSEEDKRGGDICVSEKATDVAKTESSVKESEKILQNLNLNPERVDMLKVQPNTIKQVKKGQCNIIDSFKCNKKIPLNLRYKREDFLRDDLEFRKASFEYNLPAAMS</sequence>
<evidence type="ECO:0000313" key="2">
    <source>
        <dbReference type="EMBL" id="VDI62860.1"/>
    </source>
</evidence>
<organism evidence="2 3">
    <name type="scientific">Mytilus galloprovincialis</name>
    <name type="common">Mediterranean mussel</name>
    <dbReference type="NCBI Taxonomy" id="29158"/>
    <lineage>
        <taxon>Eukaryota</taxon>
        <taxon>Metazoa</taxon>
        <taxon>Spiralia</taxon>
        <taxon>Lophotrochozoa</taxon>
        <taxon>Mollusca</taxon>
        <taxon>Bivalvia</taxon>
        <taxon>Autobranchia</taxon>
        <taxon>Pteriomorphia</taxon>
        <taxon>Mytilida</taxon>
        <taxon>Mytiloidea</taxon>
        <taxon>Mytilidae</taxon>
        <taxon>Mytilinae</taxon>
        <taxon>Mytilus</taxon>
    </lineage>
</organism>
<keyword evidence="3" id="KW-1185">Reference proteome</keyword>
<feature type="region of interest" description="Disordered" evidence="1">
    <location>
        <begin position="1"/>
        <end position="41"/>
    </location>
</feature>
<proteinExistence type="predicted"/>
<comment type="caution">
    <text evidence="2">The sequence shown here is derived from an EMBL/GenBank/DDBJ whole genome shotgun (WGS) entry which is preliminary data.</text>
</comment>
<evidence type="ECO:0000313" key="3">
    <source>
        <dbReference type="Proteomes" id="UP000596742"/>
    </source>
</evidence>
<dbReference type="EMBL" id="UYJE01008306">
    <property type="protein sequence ID" value="VDI62860.1"/>
    <property type="molecule type" value="Genomic_DNA"/>
</dbReference>
<dbReference type="Proteomes" id="UP000596742">
    <property type="component" value="Unassembled WGS sequence"/>
</dbReference>